<evidence type="ECO:0000313" key="3">
    <source>
        <dbReference type="Proteomes" id="UP000594638"/>
    </source>
</evidence>
<dbReference type="Proteomes" id="UP000594638">
    <property type="component" value="Unassembled WGS sequence"/>
</dbReference>
<accession>A0A8S0R7Q8</accession>
<evidence type="ECO:0000256" key="1">
    <source>
        <dbReference type="SAM" id="MobiDB-lite"/>
    </source>
</evidence>
<name>A0A8S0R7Q8_OLEEU</name>
<feature type="region of interest" description="Disordered" evidence="1">
    <location>
        <begin position="1"/>
        <end position="21"/>
    </location>
</feature>
<proteinExistence type="predicted"/>
<dbReference type="Gramene" id="OE9A065090T1">
    <property type="protein sequence ID" value="OE9A065090C1"/>
    <property type="gene ID" value="OE9A065090"/>
</dbReference>
<sequence>MDSSSMRKKMGRRDRKNRTARGLVQCGVAQHNGARLSSGGIALHWCEAESWWYSAAMVVRGSVVGIDAMLFNTIPRCCEAERCTTRQ</sequence>
<dbReference type="EMBL" id="CACTIH010002168">
    <property type="protein sequence ID" value="CAA2974365.1"/>
    <property type="molecule type" value="Genomic_DNA"/>
</dbReference>
<reference evidence="2 3" key="1">
    <citation type="submission" date="2019-12" db="EMBL/GenBank/DDBJ databases">
        <authorList>
            <person name="Alioto T."/>
            <person name="Alioto T."/>
            <person name="Gomez Garrido J."/>
        </authorList>
    </citation>
    <scope>NUCLEOTIDE SEQUENCE [LARGE SCALE GENOMIC DNA]</scope>
</reference>
<evidence type="ECO:0000313" key="2">
    <source>
        <dbReference type="EMBL" id="CAA2974365.1"/>
    </source>
</evidence>
<feature type="compositionally biased region" description="Basic residues" evidence="1">
    <location>
        <begin position="1"/>
        <end position="19"/>
    </location>
</feature>
<protein>
    <submittedName>
        <fullName evidence="2">Uncharacterized protein</fullName>
    </submittedName>
</protein>
<gene>
    <name evidence="2" type="ORF">OLEA9_A065090</name>
</gene>
<comment type="caution">
    <text evidence="2">The sequence shown here is derived from an EMBL/GenBank/DDBJ whole genome shotgun (WGS) entry which is preliminary data.</text>
</comment>
<organism evidence="2 3">
    <name type="scientific">Olea europaea subsp. europaea</name>
    <dbReference type="NCBI Taxonomy" id="158383"/>
    <lineage>
        <taxon>Eukaryota</taxon>
        <taxon>Viridiplantae</taxon>
        <taxon>Streptophyta</taxon>
        <taxon>Embryophyta</taxon>
        <taxon>Tracheophyta</taxon>
        <taxon>Spermatophyta</taxon>
        <taxon>Magnoliopsida</taxon>
        <taxon>eudicotyledons</taxon>
        <taxon>Gunneridae</taxon>
        <taxon>Pentapetalae</taxon>
        <taxon>asterids</taxon>
        <taxon>lamiids</taxon>
        <taxon>Lamiales</taxon>
        <taxon>Oleaceae</taxon>
        <taxon>Oleeae</taxon>
        <taxon>Olea</taxon>
    </lineage>
</organism>
<keyword evidence="3" id="KW-1185">Reference proteome</keyword>
<dbReference type="AlphaFoldDB" id="A0A8S0R7Q8"/>